<name>F4QMG9_9CAUL</name>
<sequence length="317" mass="33212">MSFSLLQGIVSAPVLFFGLGVLAGIVRSNLSVPRSISQFLSIFLMMAIGLKGGMALRAEGALSADFAATLGFGILFGLLQPVIGYGLLKFTTSLERATAAATAAHYGSVSVVTFATAVSYLDLHHVAYAGYIVAVVAAMEAPAIISGLMLARDQERPHKFSHLLAETATNGAVLLLIGALVIGTVVGSAKMTSVSAFFIDPFQGILCLFLLDMGLTVSRNLKHIRQFSPALLAFGLYMPLIGAALGMGASHLIGLDVGTTFLFTVLCASASYIAVPAAMRVALPQAQQAIYIPMSLAVTFPFNILIGIPLYSYLTSQ</sequence>
<feature type="transmembrane region" description="Helical" evidence="1">
    <location>
        <begin position="6"/>
        <end position="26"/>
    </location>
</feature>
<keyword evidence="1" id="KW-0472">Membrane</keyword>
<keyword evidence="1" id="KW-1133">Transmembrane helix</keyword>
<gene>
    <name evidence="2" type="ORF">ABI_28260</name>
</gene>
<dbReference type="Proteomes" id="UP000006512">
    <property type="component" value="Unassembled WGS sequence"/>
</dbReference>
<dbReference type="Pfam" id="PF05982">
    <property type="entry name" value="Sbt_1"/>
    <property type="match status" value="1"/>
</dbReference>
<accession>F4QMG9</accession>
<feature type="transmembrane region" description="Helical" evidence="1">
    <location>
        <begin position="127"/>
        <end position="151"/>
    </location>
</feature>
<keyword evidence="3" id="KW-1185">Reference proteome</keyword>
<dbReference type="EMBL" id="GL883078">
    <property type="protein sequence ID" value="EGF91410.1"/>
    <property type="molecule type" value="Genomic_DNA"/>
</dbReference>
<proteinExistence type="predicted"/>
<dbReference type="PANTHER" id="PTHR40400:SF1">
    <property type="entry name" value="SLR1512 PROTEIN"/>
    <property type="match status" value="1"/>
</dbReference>
<feature type="transmembrane region" description="Helical" evidence="1">
    <location>
        <begin position="231"/>
        <end position="253"/>
    </location>
</feature>
<protein>
    <recommendedName>
        <fullName evidence="4">Sodium-dependent bicarbonate transport family permease</fullName>
    </recommendedName>
</protein>
<feature type="transmembrane region" description="Helical" evidence="1">
    <location>
        <begin position="100"/>
        <end position="121"/>
    </location>
</feature>
<keyword evidence="1" id="KW-0812">Transmembrane</keyword>
<dbReference type="AlphaFoldDB" id="F4QMG9"/>
<feature type="transmembrane region" description="Helical" evidence="1">
    <location>
        <begin position="68"/>
        <end position="88"/>
    </location>
</feature>
<reference evidence="3" key="1">
    <citation type="submission" date="2011-03" db="EMBL/GenBank/DDBJ databases">
        <title>Draft genome sequence of Brevundimonas diminuta.</title>
        <authorList>
            <person name="Brown P.J.B."/>
            <person name="Buechlein A."/>
            <person name="Hemmerich C."/>
            <person name="Brun Y.V."/>
        </authorList>
    </citation>
    <scope>NUCLEOTIDE SEQUENCE [LARGE SCALE GENOMIC DNA]</scope>
    <source>
        <strain evidence="3">C19</strain>
    </source>
</reference>
<evidence type="ECO:0008006" key="4">
    <source>
        <dbReference type="Google" id="ProtNLM"/>
    </source>
</evidence>
<evidence type="ECO:0000313" key="2">
    <source>
        <dbReference type="EMBL" id="EGF91410.1"/>
    </source>
</evidence>
<feature type="transmembrane region" description="Helical" evidence="1">
    <location>
        <begin position="290"/>
        <end position="314"/>
    </location>
</feature>
<evidence type="ECO:0000256" key="1">
    <source>
        <dbReference type="SAM" id="Phobius"/>
    </source>
</evidence>
<feature type="transmembrane region" description="Helical" evidence="1">
    <location>
        <begin position="259"/>
        <end position="278"/>
    </location>
</feature>
<feature type="transmembrane region" description="Helical" evidence="1">
    <location>
        <begin position="192"/>
        <end position="211"/>
    </location>
</feature>
<evidence type="ECO:0000313" key="3">
    <source>
        <dbReference type="Proteomes" id="UP000006512"/>
    </source>
</evidence>
<organism evidence="2 3">
    <name type="scientific">Asticcacaulis biprosthecium C19</name>
    <dbReference type="NCBI Taxonomy" id="715226"/>
    <lineage>
        <taxon>Bacteria</taxon>
        <taxon>Pseudomonadati</taxon>
        <taxon>Pseudomonadota</taxon>
        <taxon>Alphaproteobacteria</taxon>
        <taxon>Caulobacterales</taxon>
        <taxon>Caulobacteraceae</taxon>
        <taxon>Asticcacaulis</taxon>
    </lineage>
</organism>
<dbReference type="InterPro" id="IPR010293">
    <property type="entry name" value="Sbt_1"/>
</dbReference>
<feature type="transmembrane region" description="Helical" evidence="1">
    <location>
        <begin position="38"/>
        <end position="56"/>
    </location>
</feature>
<dbReference type="STRING" id="715226.ABI_28260"/>
<dbReference type="OrthoDB" id="345121at2"/>
<dbReference type="PANTHER" id="PTHR40400">
    <property type="entry name" value="SLR1512 PROTEIN"/>
    <property type="match status" value="1"/>
</dbReference>
<dbReference type="HOGENOM" id="CLU_032027_0_0_5"/>
<feature type="transmembrane region" description="Helical" evidence="1">
    <location>
        <begin position="163"/>
        <end position="186"/>
    </location>
</feature>
<dbReference type="eggNOG" id="COG3329">
    <property type="taxonomic scope" value="Bacteria"/>
</dbReference>